<reference evidence="2 3" key="1">
    <citation type="submission" date="2020-04" db="EMBL/GenBank/DDBJ databases">
        <authorList>
            <person name="Hitch T.C.A."/>
            <person name="Wylensek D."/>
            <person name="Clavel T."/>
        </authorList>
    </citation>
    <scope>NUCLEOTIDE SEQUENCE [LARGE SCALE GENOMIC DNA]</scope>
    <source>
        <strain evidence="2 3">COR2-253-APC-1A</strain>
    </source>
</reference>
<dbReference type="EMBL" id="JABAEW010000006">
    <property type="protein sequence ID" value="NMD85958.1"/>
    <property type="molecule type" value="Genomic_DNA"/>
</dbReference>
<keyword evidence="1" id="KW-0472">Membrane</keyword>
<protein>
    <submittedName>
        <fullName evidence="2">Prepilin-type N-terminal cleavage/methylation domain-containing protein</fullName>
    </submittedName>
</protein>
<dbReference type="SUPFAM" id="SSF54523">
    <property type="entry name" value="Pili subunits"/>
    <property type="match status" value="1"/>
</dbReference>
<gene>
    <name evidence="2" type="ORF">HF882_05105</name>
</gene>
<feature type="transmembrane region" description="Helical" evidence="1">
    <location>
        <begin position="6"/>
        <end position="29"/>
    </location>
</feature>
<dbReference type="Gene3D" id="3.30.700.10">
    <property type="entry name" value="Glycoprotein, Type 4 Pilin"/>
    <property type="match status" value="1"/>
</dbReference>
<proteinExistence type="predicted"/>
<dbReference type="InterPro" id="IPR012902">
    <property type="entry name" value="N_methyl_site"/>
</dbReference>
<dbReference type="PANTHER" id="PTHR30093">
    <property type="entry name" value="GENERAL SECRETION PATHWAY PROTEIN G"/>
    <property type="match status" value="1"/>
</dbReference>
<keyword evidence="1" id="KW-1133">Transmembrane helix</keyword>
<keyword evidence="1" id="KW-0812">Transmembrane</keyword>
<accession>A0A848AS60</accession>
<evidence type="ECO:0000313" key="3">
    <source>
        <dbReference type="Proteomes" id="UP000576225"/>
    </source>
</evidence>
<dbReference type="NCBIfam" id="TIGR02532">
    <property type="entry name" value="IV_pilin_GFxxxE"/>
    <property type="match status" value="1"/>
</dbReference>
<evidence type="ECO:0000313" key="2">
    <source>
        <dbReference type="EMBL" id="NMD85958.1"/>
    </source>
</evidence>
<name>A0A848AS60_9BACT</name>
<dbReference type="Proteomes" id="UP000576225">
    <property type="component" value="Unassembled WGS sequence"/>
</dbReference>
<dbReference type="AlphaFoldDB" id="A0A848AS60"/>
<evidence type="ECO:0000256" key="1">
    <source>
        <dbReference type="SAM" id="Phobius"/>
    </source>
</evidence>
<organism evidence="2 3">
    <name type="scientific">Victivallis vadensis</name>
    <dbReference type="NCBI Taxonomy" id="172901"/>
    <lineage>
        <taxon>Bacteria</taxon>
        <taxon>Pseudomonadati</taxon>
        <taxon>Lentisphaerota</taxon>
        <taxon>Lentisphaeria</taxon>
        <taxon>Victivallales</taxon>
        <taxon>Victivallaceae</taxon>
        <taxon>Victivallis</taxon>
    </lineage>
</organism>
<comment type="caution">
    <text evidence="2">The sequence shown here is derived from an EMBL/GenBank/DDBJ whole genome shotgun (WGS) entry which is preliminary data.</text>
</comment>
<sequence>MENRKFTLIELLVVIAIIAILAAMLLPALNKARDKAKAVTCVNNLKQMAVLHLQYASDFKDILMSAQYNNYSWHFWFSRWNYLPSVQNGTSFSDAWDKRKYNRRGPWVCPAKPLQEGSSALSNSYLYAYGVPTGFPATMANSNTIGTKYNDGCYFRKLSRMNVRDLLVADSARAGGANPHSCFIAVGGGENVTVSDKAQKVIHLAHGGRAAAAYPDGHVEMISAGDIGAYGRYNYSVYSY</sequence>
<dbReference type="InterPro" id="IPR045584">
    <property type="entry name" value="Pilin-like"/>
</dbReference>
<dbReference type="RefSeq" id="WP_168961858.1">
    <property type="nucleotide sequence ID" value="NZ_JABAEW010000006.1"/>
</dbReference>